<comment type="caution">
    <text evidence="4">The sequence shown here is derived from an EMBL/GenBank/DDBJ whole genome shotgun (WGS) entry which is preliminary data.</text>
</comment>
<dbReference type="RefSeq" id="WP_183653344.1">
    <property type="nucleotide sequence ID" value="NZ_JACIJG010000009.1"/>
</dbReference>
<gene>
    <name evidence="4" type="ORF">FHS76_002728</name>
</gene>
<evidence type="ECO:0000259" key="2">
    <source>
        <dbReference type="Pfam" id="PF12904"/>
    </source>
</evidence>
<feature type="chain" id="PRO_5031328378" description="DUF4038 domain-containing protein" evidence="1">
    <location>
        <begin position="24"/>
        <end position="441"/>
    </location>
</feature>
<dbReference type="PANTHER" id="PTHR37836">
    <property type="entry name" value="LMO1036 PROTEIN"/>
    <property type="match status" value="1"/>
</dbReference>
<accession>A0A7W9ELY4</accession>
<name>A0A7W9ELY4_9HYPH</name>
<dbReference type="Proteomes" id="UP000555546">
    <property type="component" value="Unassembled WGS sequence"/>
</dbReference>
<evidence type="ECO:0000256" key="1">
    <source>
        <dbReference type="SAM" id="SignalP"/>
    </source>
</evidence>
<protein>
    <recommendedName>
        <fullName evidence="6">DUF4038 domain-containing protein</fullName>
    </recommendedName>
</protein>
<keyword evidence="5" id="KW-1185">Reference proteome</keyword>
<dbReference type="Pfam" id="PF12904">
    <property type="entry name" value="Collagen_bind_2"/>
    <property type="match status" value="1"/>
</dbReference>
<dbReference type="InterPro" id="IPR017853">
    <property type="entry name" value="GH"/>
</dbReference>
<dbReference type="InterPro" id="IPR024749">
    <property type="entry name" value="Collagen-bd_put"/>
</dbReference>
<feature type="domain" description="Apiosidase-like catalytic" evidence="3">
    <location>
        <begin position="33"/>
        <end position="335"/>
    </location>
</feature>
<feature type="domain" description="Putative collagen-binding" evidence="2">
    <location>
        <begin position="355"/>
        <end position="429"/>
    </location>
</feature>
<proteinExistence type="predicted"/>
<sequence>MRFLVVALIAGMVSVATAGAALADVAFPLRVSRSHRFFEDATGAPFLLQGDTAWSLIAELKREDAETYLRDRKARGFNTILVNLIEKRFSSNPPANAYGDRPFAGKAFGRLDPAYFDHAAGVIGEAQKLGLAVFLAPAYLGVNGGDQGWFSEAEAAGPDAMRAYGEAVAQRFAQFRNIVWVMGGDFDAPDRRLVSSLAQGIARGAPGVLQTVHSGRDSNTAEIWRGEPWFGLDTVYSYGDVHAVLAARRQAAAMPVILLESAYEFERDTTARMVRRNAYGALLAGAAGQFFGNNPVWHFTGPGVFTADQSWREALNSPGARSMTVLKRLFDRLPWPQLEPDSENDILADGKGYAAALPDRSLTVIYGEGDDFRVRKSAVRGDRQALWFDPASGGIRQAQPVVVNDGGVLHFTPPPDRPYAQRSDWLLLIGDAARLQPIRKG</sequence>
<dbReference type="SUPFAM" id="SSF51445">
    <property type="entry name" value="(Trans)glycosidases"/>
    <property type="match status" value="1"/>
</dbReference>
<evidence type="ECO:0008006" key="6">
    <source>
        <dbReference type="Google" id="ProtNLM"/>
    </source>
</evidence>
<dbReference type="Gene3D" id="3.20.20.80">
    <property type="entry name" value="Glycosidases"/>
    <property type="match status" value="1"/>
</dbReference>
<keyword evidence="1" id="KW-0732">Signal</keyword>
<dbReference type="PANTHER" id="PTHR37836:SF2">
    <property type="entry name" value="DUF4038 DOMAIN-CONTAINING PROTEIN"/>
    <property type="match status" value="1"/>
</dbReference>
<dbReference type="EMBL" id="JACIJG010000009">
    <property type="protein sequence ID" value="MBB5702839.1"/>
    <property type="molecule type" value="Genomic_DNA"/>
</dbReference>
<feature type="signal peptide" evidence="1">
    <location>
        <begin position="1"/>
        <end position="23"/>
    </location>
</feature>
<dbReference type="Pfam" id="PF13204">
    <property type="entry name" value="Apiosidase"/>
    <property type="match status" value="1"/>
</dbReference>
<organism evidence="4 5">
    <name type="scientific">Brucella daejeonensis</name>
    <dbReference type="NCBI Taxonomy" id="659015"/>
    <lineage>
        <taxon>Bacteria</taxon>
        <taxon>Pseudomonadati</taxon>
        <taxon>Pseudomonadota</taxon>
        <taxon>Alphaproteobacteria</taxon>
        <taxon>Hyphomicrobiales</taxon>
        <taxon>Brucellaceae</taxon>
        <taxon>Brucella/Ochrobactrum group</taxon>
        <taxon>Brucella</taxon>
    </lineage>
</organism>
<reference evidence="4 5" key="1">
    <citation type="submission" date="2020-08" db="EMBL/GenBank/DDBJ databases">
        <title>Genomic Encyclopedia of Type Strains, Phase IV (KMG-IV): sequencing the most valuable type-strain genomes for metagenomic binning, comparative biology and taxonomic classification.</title>
        <authorList>
            <person name="Goeker M."/>
        </authorList>
    </citation>
    <scope>NUCLEOTIDE SEQUENCE [LARGE SCALE GENOMIC DNA]</scope>
    <source>
        <strain evidence="4 5">DSM 26944</strain>
    </source>
</reference>
<evidence type="ECO:0000313" key="5">
    <source>
        <dbReference type="Proteomes" id="UP000555546"/>
    </source>
</evidence>
<dbReference type="AlphaFoldDB" id="A0A7W9ELY4"/>
<dbReference type="InterPro" id="IPR025277">
    <property type="entry name" value="Apiosidase-like_cat_dom"/>
</dbReference>
<evidence type="ECO:0000259" key="3">
    <source>
        <dbReference type="Pfam" id="PF13204"/>
    </source>
</evidence>
<evidence type="ECO:0000313" key="4">
    <source>
        <dbReference type="EMBL" id="MBB5702839.1"/>
    </source>
</evidence>